<dbReference type="PANTHER" id="PTHR48207">
    <property type="entry name" value="SUCCINATE--HYDROXYMETHYLGLUTARATE COA-TRANSFERASE"/>
    <property type="match status" value="1"/>
</dbReference>
<organism evidence="3 4">
    <name type="scientific">Tardiphaga robiniae</name>
    <dbReference type="NCBI Taxonomy" id="943830"/>
    <lineage>
        <taxon>Bacteria</taxon>
        <taxon>Pseudomonadati</taxon>
        <taxon>Pseudomonadota</taxon>
        <taxon>Alphaproteobacteria</taxon>
        <taxon>Hyphomicrobiales</taxon>
        <taxon>Nitrobacteraceae</taxon>
        <taxon>Tardiphaga</taxon>
    </lineage>
</organism>
<reference evidence="3 4" key="1">
    <citation type="submission" date="2016-03" db="EMBL/GenBank/DDBJ databases">
        <title>Microsymbionts genomes from the relict species Vavilovia formosa (Stev.) Fed.</title>
        <authorList>
            <person name="Kopat V."/>
            <person name="Chirak E."/>
            <person name="Kimeklis A."/>
            <person name="Andronov E."/>
        </authorList>
    </citation>
    <scope>NUCLEOTIDE SEQUENCE [LARGE SCALE GENOMIC DNA]</scope>
    <source>
        <strain evidence="3 4">Vaf07</strain>
    </source>
</reference>
<name>A0A163XBB7_9BRAD</name>
<dbReference type="InterPro" id="IPR050483">
    <property type="entry name" value="CoA-transferase_III_domain"/>
</dbReference>
<dbReference type="Proteomes" id="UP000076574">
    <property type="component" value="Unassembled WGS sequence"/>
</dbReference>
<feature type="region of interest" description="Disordered" evidence="2">
    <location>
        <begin position="46"/>
        <end position="65"/>
    </location>
</feature>
<accession>A0A163XBB7</accession>
<dbReference type="OrthoDB" id="9806585at2"/>
<dbReference type="AlphaFoldDB" id="A0A163XBB7"/>
<protein>
    <submittedName>
        <fullName evidence="3">Formyl-CoA transferase</fullName>
    </submittedName>
</protein>
<dbReference type="RefSeq" id="WP_068738317.1">
    <property type="nucleotide sequence ID" value="NZ_LVYV01000055.1"/>
</dbReference>
<dbReference type="GO" id="GO:0008410">
    <property type="term" value="F:CoA-transferase activity"/>
    <property type="evidence" value="ECO:0007669"/>
    <property type="project" value="TreeGrafter"/>
</dbReference>
<dbReference type="EMBL" id="LVYV01000055">
    <property type="protein sequence ID" value="KZD20678.1"/>
    <property type="molecule type" value="Genomic_DNA"/>
</dbReference>
<dbReference type="PANTHER" id="PTHR48207:SF3">
    <property type="entry name" value="SUCCINATE--HYDROXYMETHYLGLUTARATE COA-TRANSFERASE"/>
    <property type="match status" value="1"/>
</dbReference>
<keyword evidence="1 3" id="KW-0808">Transferase</keyword>
<proteinExistence type="predicted"/>
<sequence>MPFPRASQALSRFTVLDLTRIRSGPTAVRQFADWGANVIKIDALSDDAGSEQPGGPRQGSDFQNLHRNKRAMTLNLKDPRGLAVFKRLVAKADVVVENFRPDVKARLGIDYESLKAINPGIVYGSISGFGQDGPYHKRPGFDQIAQGMGGLMSITGAPGEGPMRVGIPVADLTAGLFCALGVLTALLERDVSGQGQWVQTSLLQAQIFMLDFQAARWLMEQDVPKQAGNNHPTSIPTGVFKTSDGYINIATTGGKIWERCAQAIGAPELITHPDYATGPARSKNRDALNTAISACTEKRSTEEWVNDLNAAGVPCGPIYSVDQMFADAQVKHLGLAQDVPNDQNRKITLVAQPFTLSRTPSQMAARPPEVGEQTEELLAEFGFGAEEIAELRRGKVV</sequence>
<dbReference type="Pfam" id="PF02515">
    <property type="entry name" value="CoA_transf_3"/>
    <property type="match status" value="1"/>
</dbReference>
<evidence type="ECO:0000313" key="4">
    <source>
        <dbReference type="Proteomes" id="UP000076574"/>
    </source>
</evidence>
<evidence type="ECO:0000256" key="2">
    <source>
        <dbReference type="SAM" id="MobiDB-lite"/>
    </source>
</evidence>
<keyword evidence="4" id="KW-1185">Reference proteome</keyword>
<evidence type="ECO:0000256" key="1">
    <source>
        <dbReference type="ARBA" id="ARBA00022679"/>
    </source>
</evidence>
<dbReference type="InterPro" id="IPR003673">
    <property type="entry name" value="CoA-Trfase_fam_III"/>
</dbReference>
<dbReference type="SUPFAM" id="SSF89796">
    <property type="entry name" value="CoA-transferase family III (CaiB/BaiF)"/>
    <property type="match status" value="1"/>
</dbReference>
<comment type="caution">
    <text evidence="3">The sequence shown here is derived from an EMBL/GenBank/DDBJ whole genome shotgun (WGS) entry which is preliminary data.</text>
</comment>
<gene>
    <name evidence="3" type="ORF">A4A58_18280</name>
</gene>
<dbReference type="InterPro" id="IPR044855">
    <property type="entry name" value="CoA-Trfase_III_dom3_sf"/>
</dbReference>
<dbReference type="Gene3D" id="3.30.1540.10">
    <property type="entry name" value="formyl-coa transferase, domain 3"/>
    <property type="match status" value="1"/>
</dbReference>
<dbReference type="InterPro" id="IPR023606">
    <property type="entry name" value="CoA-Trfase_III_dom_1_sf"/>
</dbReference>
<evidence type="ECO:0000313" key="3">
    <source>
        <dbReference type="EMBL" id="KZD20678.1"/>
    </source>
</evidence>
<dbReference type="Gene3D" id="3.40.50.10540">
    <property type="entry name" value="Crotonobetainyl-coa:carnitine coa-transferase, domain 1"/>
    <property type="match status" value="1"/>
</dbReference>